<gene>
    <name evidence="3" type="ORF">EKN94_15105</name>
</gene>
<evidence type="ECO:0000256" key="1">
    <source>
        <dbReference type="SAM" id="Coils"/>
    </source>
</evidence>
<evidence type="ECO:0000259" key="2">
    <source>
        <dbReference type="Pfam" id="PF13476"/>
    </source>
</evidence>
<feature type="coiled-coil region" evidence="1">
    <location>
        <begin position="221"/>
        <end position="270"/>
    </location>
</feature>
<dbReference type="InterPro" id="IPR027417">
    <property type="entry name" value="P-loop_NTPase"/>
</dbReference>
<sequence>MKLNKIIVTNFRQFYGSNTIVFSTDEEKNITLIHGENGLGKTTLLNAILWCFYNRFTNDFENPREIVNIFSLSQGNIIATVEIIFNHEGKEFYIKREYNNSTQNNDVIVYELENGTFIKQVKLALPFIQSVIPSQMADYFFFHGEGIANINNNNNLTKFRKAIRDILGFTSAEYAKDDLIELISRRKVEIQKITKKNNEYSAKYKIKTDLEYDRRELISAREVCKDNIENYQIELDALSERLKNIKVYNVSDIQNKKQAEEKRVKHIEAKTSELMAKQKKLIYQYGMILFGYKLANDTMLNITEKEVLGEIPSPYDESLINKIIDAKLCICGREVNPLSSEYEHIKSLRNKANTADIKQKRLAAVHFAGSIGNLSEKPQEFITAYQDIDKEIANLLREKQISTLEIADLQQQLEDIGDGGEREVATINKEIHSISTQKENAKIRMSNIEKNISVLNTRIGECDRWISSNAPDNDLVYKYNRDIEKLEKLVRLCESKLKNYELTARNNIAVSVNVILNNFSRKEFNVRVTENFDFKLARPDGSLVAKSKGENLLLNLSFVSALLGFCAQRASGDNRFLIKGTVAPFFIDAPFGELDDTYRQATAIFLPQCCEQLILLLSSSHWSGTVDSSIKDRVGKEYLIISHKTEKQNEKPSDLIEIKNIVHRQSIYESDFEGSLIKEI</sequence>
<dbReference type="PANTHER" id="PTHR32114:SF2">
    <property type="entry name" value="ABC TRANSPORTER ABCH.3"/>
    <property type="match status" value="1"/>
</dbReference>
<dbReference type="RefSeq" id="WP_126545561.1">
    <property type="nucleotide sequence ID" value="NZ_RXRX01000009.1"/>
</dbReference>
<dbReference type="Gene3D" id="3.40.50.300">
    <property type="entry name" value="P-loop containing nucleotide triphosphate hydrolases"/>
    <property type="match status" value="2"/>
</dbReference>
<comment type="caution">
    <text evidence="3">The sequence shown here is derived from an EMBL/GenBank/DDBJ whole genome shotgun (WGS) entry which is preliminary data.</text>
</comment>
<dbReference type="PANTHER" id="PTHR32114">
    <property type="entry name" value="ABC TRANSPORTER ABCH.3"/>
    <property type="match status" value="1"/>
</dbReference>
<reference evidence="3 4" key="1">
    <citation type="submission" date="2018-12" db="EMBL/GenBank/DDBJ databases">
        <title>The Batch Genome Submission of Enterobacter spp. strains.</title>
        <authorList>
            <person name="Wei L."/>
            <person name="Wu W."/>
            <person name="Lin J."/>
            <person name="Zhang X."/>
            <person name="Feng Y."/>
            <person name="Zong Z."/>
        </authorList>
    </citation>
    <scope>NUCLEOTIDE SEQUENCE [LARGE SCALE GENOMIC DNA]</scope>
    <source>
        <strain evidence="3 4">WCHEM090044</strain>
    </source>
</reference>
<dbReference type="Proteomes" id="UP000278241">
    <property type="component" value="Unassembled WGS sequence"/>
</dbReference>
<keyword evidence="4" id="KW-1185">Reference proteome</keyword>
<evidence type="ECO:0000313" key="4">
    <source>
        <dbReference type="Proteomes" id="UP000278241"/>
    </source>
</evidence>
<keyword evidence="1" id="KW-0175">Coiled coil</keyword>
<organism evidence="3 4">
    <name type="scientific">Enterobacter quasimori</name>
    <dbReference type="NCBI Taxonomy" id="2838947"/>
    <lineage>
        <taxon>Bacteria</taxon>
        <taxon>Pseudomonadati</taxon>
        <taxon>Pseudomonadota</taxon>
        <taxon>Gammaproteobacteria</taxon>
        <taxon>Enterobacterales</taxon>
        <taxon>Enterobacteriaceae</taxon>
        <taxon>Enterobacter</taxon>
    </lineage>
</organism>
<name>A0ABY0AQY2_9ENTR</name>
<dbReference type="SUPFAM" id="SSF52540">
    <property type="entry name" value="P-loop containing nucleoside triphosphate hydrolases"/>
    <property type="match status" value="1"/>
</dbReference>
<evidence type="ECO:0000313" key="3">
    <source>
        <dbReference type="EMBL" id="RTN22771.1"/>
    </source>
</evidence>
<dbReference type="EMBL" id="RXRX01000009">
    <property type="protein sequence ID" value="RTN22771.1"/>
    <property type="molecule type" value="Genomic_DNA"/>
</dbReference>
<feature type="coiled-coil region" evidence="1">
    <location>
        <begin position="392"/>
        <end position="458"/>
    </location>
</feature>
<feature type="domain" description="Rad50/SbcC-type AAA" evidence="2">
    <location>
        <begin position="5"/>
        <end position="274"/>
    </location>
</feature>
<dbReference type="InterPro" id="IPR038729">
    <property type="entry name" value="Rad50/SbcC_AAA"/>
</dbReference>
<protein>
    <recommendedName>
        <fullName evidence="2">Rad50/SbcC-type AAA domain-containing protein</fullName>
    </recommendedName>
</protein>
<accession>A0ABY0AQY2</accession>
<proteinExistence type="predicted"/>
<dbReference type="Pfam" id="PF13476">
    <property type="entry name" value="AAA_23"/>
    <property type="match status" value="1"/>
</dbReference>